<dbReference type="GO" id="GO:0016787">
    <property type="term" value="F:hydrolase activity"/>
    <property type="evidence" value="ECO:0007669"/>
    <property type="project" value="UniProtKB-KW"/>
</dbReference>
<dbReference type="InterPro" id="IPR001279">
    <property type="entry name" value="Metallo-B-lactamas"/>
</dbReference>
<dbReference type="EMBL" id="FTOV01000001">
    <property type="protein sequence ID" value="SIS58603.1"/>
    <property type="molecule type" value="Genomic_DNA"/>
</dbReference>
<evidence type="ECO:0000259" key="2">
    <source>
        <dbReference type="Pfam" id="PF12706"/>
    </source>
</evidence>
<dbReference type="Pfam" id="PF12706">
    <property type="entry name" value="Lactamase_B_2"/>
    <property type="match status" value="1"/>
</dbReference>
<organism evidence="3 4">
    <name type="scientific">Chryseobacterium gambrini</name>
    <dbReference type="NCBI Taxonomy" id="373672"/>
    <lineage>
        <taxon>Bacteria</taxon>
        <taxon>Pseudomonadati</taxon>
        <taxon>Bacteroidota</taxon>
        <taxon>Flavobacteriia</taxon>
        <taxon>Flavobacteriales</taxon>
        <taxon>Weeksellaceae</taxon>
        <taxon>Chryseobacterium group</taxon>
        <taxon>Chryseobacterium</taxon>
    </lineage>
</organism>
<dbReference type="Gene3D" id="3.60.15.10">
    <property type="entry name" value="Ribonuclease Z/Hydroxyacylglutathione hydrolase-like"/>
    <property type="match status" value="1"/>
</dbReference>
<dbReference type="RefSeq" id="WP_076390210.1">
    <property type="nucleotide sequence ID" value="NZ_FTOV01000001.1"/>
</dbReference>
<sequence>MKLQLWRNATLLLNIDGLKILIDPMLGEKGSLGIFPMVDNELLNPLVDLPFGEEELQEKLKTIDAVAVTHLHPDHWDPKAIELLDKNVPIICPEIISEQISEAGFKNVIVFNDTVQFKNIEISLTNGHHGTGEIEEQMGVVHGFVFKNAEQSVYIAGDSIWCEEVEQAIKKHQPEHIVVAGGAATFVVGDPIVMNSNDILKVCESAPNSKVWVTHLESVSHSKEDRKFIKEKIQENGLEERCIVLNDGEEAELGA</sequence>
<dbReference type="InterPro" id="IPR036866">
    <property type="entry name" value="RibonucZ/Hydroxyglut_hydro"/>
</dbReference>
<dbReference type="AlphaFoldDB" id="A0A1N7KAM2"/>
<evidence type="ECO:0000313" key="3">
    <source>
        <dbReference type="EMBL" id="SIS58603.1"/>
    </source>
</evidence>
<dbReference type="InterPro" id="IPR050114">
    <property type="entry name" value="UPF0173_UPF0282_UlaG_hydrolase"/>
</dbReference>
<dbReference type="OrthoDB" id="9805728at2"/>
<proteinExistence type="predicted"/>
<dbReference type="PANTHER" id="PTHR43546:SF9">
    <property type="entry name" value="L-ASCORBATE-6-PHOSPHATE LACTONASE ULAG-RELATED"/>
    <property type="match status" value="1"/>
</dbReference>
<dbReference type="PANTHER" id="PTHR43546">
    <property type="entry name" value="UPF0173 METAL-DEPENDENT HYDROLASE MJ1163-RELATED"/>
    <property type="match status" value="1"/>
</dbReference>
<dbReference type="Proteomes" id="UP000185781">
    <property type="component" value="Unassembled WGS sequence"/>
</dbReference>
<evidence type="ECO:0000313" key="4">
    <source>
        <dbReference type="Proteomes" id="UP000185781"/>
    </source>
</evidence>
<protein>
    <submittedName>
        <fullName evidence="3">Beta-lactamase superfamily domain-containing protein</fullName>
    </submittedName>
</protein>
<name>A0A1N7KAM2_9FLAO</name>
<dbReference type="SUPFAM" id="SSF56281">
    <property type="entry name" value="Metallo-hydrolase/oxidoreductase"/>
    <property type="match status" value="1"/>
</dbReference>
<reference evidence="3 4" key="1">
    <citation type="submission" date="2017-01" db="EMBL/GenBank/DDBJ databases">
        <authorList>
            <person name="Mah S.A."/>
            <person name="Swanson W.J."/>
            <person name="Moy G.W."/>
            <person name="Vacquier V.D."/>
        </authorList>
    </citation>
    <scope>NUCLEOTIDE SEQUENCE [LARGE SCALE GENOMIC DNA]</scope>
    <source>
        <strain evidence="3 4">DSM 18014</strain>
    </source>
</reference>
<feature type="domain" description="Metallo-beta-lactamase" evidence="2">
    <location>
        <begin position="20"/>
        <end position="215"/>
    </location>
</feature>
<keyword evidence="1" id="KW-0378">Hydrolase</keyword>
<accession>A0A1N7KAM2</accession>
<gene>
    <name evidence="3" type="ORF">SAMN05421785_101365</name>
</gene>
<dbReference type="STRING" id="373672.SAMN05421785_101365"/>
<evidence type="ECO:0000256" key="1">
    <source>
        <dbReference type="ARBA" id="ARBA00022801"/>
    </source>
</evidence>